<dbReference type="Pfam" id="PF00588">
    <property type="entry name" value="SpoU_methylase"/>
    <property type="match status" value="1"/>
</dbReference>
<evidence type="ECO:0000256" key="4">
    <source>
        <dbReference type="SAM" id="MobiDB-lite"/>
    </source>
</evidence>
<dbReference type="PANTHER" id="PTHR46429:SF1">
    <property type="entry name" value="23S RRNA (GUANOSINE-2'-O-)-METHYLTRANSFERASE RLMB"/>
    <property type="match status" value="1"/>
</dbReference>
<name>C7R0Y1_JONDD</name>
<keyword evidence="2 6" id="KW-0489">Methyltransferase</keyword>
<dbReference type="InterPro" id="IPR029026">
    <property type="entry name" value="tRNA_m1G_MTases_N"/>
</dbReference>
<dbReference type="HOGENOM" id="CLU_021322_0_0_11"/>
<dbReference type="GO" id="GO:0005829">
    <property type="term" value="C:cytosol"/>
    <property type="evidence" value="ECO:0007669"/>
    <property type="project" value="TreeGrafter"/>
</dbReference>
<dbReference type="GO" id="GO:0006396">
    <property type="term" value="P:RNA processing"/>
    <property type="evidence" value="ECO:0007669"/>
    <property type="project" value="InterPro"/>
</dbReference>
<dbReference type="PANTHER" id="PTHR46429">
    <property type="entry name" value="23S RRNA (GUANOSINE-2'-O-)-METHYLTRANSFERASE RLMB"/>
    <property type="match status" value="1"/>
</dbReference>
<dbReference type="Gene3D" id="3.30.1330.30">
    <property type="match status" value="1"/>
</dbReference>
<dbReference type="AlphaFoldDB" id="C7R0Y1"/>
<evidence type="ECO:0000259" key="5">
    <source>
        <dbReference type="SMART" id="SM00967"/>
    </source>
</evidence>
<dbReference type="GO" id="GO:0003723">
    <property type="term" value="F:RNA binding"/>
    <property type="evidence" value="ECO:0007669"/>
    <property type="project" value="InterPro"/>
</dbReference>
<feature type="compositionally biased region" description="Basic and acidic residues" evidence="4">
    <location>
        <begin position="39"/>
        <end position="65"/>
    </location>
</feature>
<dbReference type="Proteomes" id="UP000000628">
    <property type="component" value="Chromosome"/>
</dbReference>
<accession>C7R0Y1</accession>
<proteinExistence type="inferred from homology"/>
<feature type="region of interest" description="Disordered" evidence="4">
    <location>
        <begin position="1"/>
        <end position="75"/>
    </location>
</feature>
<reference evidence="6 7" key="1">
    <citation type="journal article" date="2009" name="Stand. Genomic Sci.">
        <title>Complete genome sequence of Jonesia denitrificans type strain (Prevot 55134).</title>
        <authorList>
            <person name="Pukall R."/>
            <person name="Gehrich-Schroter G."/>
            <person name="Lapidus A."/>
            <person name="Nolan M."/>
            <person name="Glavina Del Rio T."/>
            <person name="Lucas S."/>
            <person name="Chen F."/>
            <person name="Tice H."/>
            <person name="Pitluck S."/>
            <person name="Cheng J.F."/>
            <person name="Copeland A."/>
            <person name="Saunders E."/>
            <person name="Brettin T."/>
            <person name="Detter J.C."/>
            <person name="Bruce D."/>
            <person name="Goodwin L."/>
            <person name="Pati A."/>
            <person name="Ivanova N."/>
            <person name="Mavromatis K."/>
            <person name="Ovchinnikova G."/>
            <person name="Chen A."/>
            <person name="Palaniappan K."/>
            <person name="Land M."/>
            <person name="Hauser L."/>
            <person name="Chang Y.J."/>
            <person name="Jeffries C.D."/>
            <person name="Chain P."/>
            <person name="Goker M."/>
            <person name="Bristow J."/>
            <person name="Eisen J.A."/>
            <person name="Markowitz V."/>
            <person name="Hugenholtz P."/>
            <person name="Kyrpides N.C."/>
            <person name="Klenk H.P."/>
            <person name="Han C."/>
        </authorList>
    </citation>
    <scope>NUCLEOTIDE SEQUENCE [LARGE SCALE GENOMIC DNA]</scope>
    <source>
        <strain evidence="7">ATCC 14870 / DSM 20603 / BCRC 15368 / CIP 55.134 / JCM 11481 / NBRC 15587 / NCTC 10816 / Prevot 55134</strain>
    </source>
</reference>
<dbReference type="RefSeq" id="WP_015772333.1">
    <property type="nucleotide sequence ID" value="NC_013174.1"/>
</dbReference>
<keyword evidence="3 6" id="KW-0808">Transferase</keyword>
<dbReference type="CDD" id="cd18103">
    <property type="entry name" value="SpoU-like_RlmB"/>
    <property type="match status" value="1"/>
</dbReference>
<dbReference type="eggNOG" id="COG0566">
    <property type="taxonomic scope" value="Bacteria"/>
</dbReference>
<dbReference type="GO" id="GO:0032259">
    <property type="term" value="P:methylation"/>
    <property type="evidence" value="ECO:0007669"/>
    <property type="project" value="UniProtKB-KW"/>
</dbReference>
<gene>
    <name evidence="6" type="ordered locus">Jden_2067</name>
</gene>
<comment type="similarity">
    <text evidence="1">Belongs to the class IV-like SAM-binding methyltransferase superfamily. RNA methyltransferase TrmH family.</text>
</comment>
<evidence type="ECO:0000256" key="1">
    <source>
        <dbReference type="ARBA" id="ARBA00007228"/>
    </source>
</evidence>
<protein>
    <submittedName>
        <fullName evidence="6">RNA methyltransferase, TrmH family, group 3</fullName>
    </submittedName>
</protein>
<dbReference type="STRING" id="471856.Jden_2067"/>
<evidence type="ECO:0000313" key="6">
    <source>
        <dbReference type="EMBL" id="ACV09705.1"/>
    </source>
</evidence>
<dbReference type="Pfam" id="PF08032">
    <property type="entry name" value="SpoU_sub_bind"/>
    <property type="match status" value="1"/>
</dbReference>
<dbReference type="SUPFAM" id="SSF55315">
    <property type="entry name" value="L30e-like"/>
    <property type="match status" value="1"/>
</dbReference>
<dbReference type="EMBL" id="CP001706">
    <property type="protein sequence ID" value="ACV09705.1"/>
    <property type="molecule type" value="Genomic_DNA"/>
</dbReference>
<evidence type="ECO:0000313" key="7">
    <source>
        <dbReference type="Proteomes" id="UP000000628"/>
    </source>
</evidence>
<dbReference type="OrthoDB" id="9785673at2"/>
<dbReference type="Gene3D" id="3.40.1280.10">
    <property type="match status" value="1"/>
</dbReference>
<dbReference type="InterPro" id="IPR004441">
    <property type="entry name" value="rRNA_MeTrfase_TrmH"/>
</dbReference>
<dbReference type="SMART" id="SM00967">
    <property type="entry name" value="SpoU_sub_bind"/>
    <property type="match status" value="1"/>
</dbReference>
<evidence type="ECO:0000256" key="3">
    <source>
        <dbReference type="ARBA" id="ARBA00022679"/>
    </source>
</evidence>
<dbReference type="InterPro" id="IPR013123">
    <property type="entry name" value="SpoU_subst-bd"/>
</dbReference>
<dbReference type="GO" id="GO:0008173">
    <property type="term" value="F:RNA methyltransferase activity"/>
    <property type="evidence" value="ECO:0007669"/>
    <property type="project" value="InterPro"/>
</dbReference>
<keyword evidence="7" id="KW-1185">Reference proteome</keyword>
<dbReference type="FunFam" id="3.40.1280.10:FF:000008">
    <property type="entry name" value="Group 3 RNA methyltransferase TrmH"/>
    <property type="match status" value="1"/>
</dbReference>
<dbReference type="KEGG" id="jde:Jden_2067"/>
<dbReference type="NCBIfam" id="TIGR00186">
    <property type="entry name" value="rRNA_methyl_3"/>
    <property type="match status" value="1"/>
</dbReference>
<sequence>MAGNSQRRGAVRKDNKKAQVKGSGGNRRRGLAGRGATPRAEDRSWHPAGKRKEAREKLEAAQEKHAQRRTNRSGSRAVEVIAGRNAIVEALRSDMPADRLYVASRLDHDDRTKEILEIATERGIAVVEATRPELDELTDGSVHQGVAMGVPAYEYLEVDDLLDAAASKGQAPLLIALDSVTDPRNLGAILRAGGAFGAHGVIVPERRAAGMTASAWKVSAGAAARVPVARVTNLVRSLEALKKSGCFVVGLDGDADSSVRDLPFAADPLVLVVGSEGKGLSRLVRETCDAIAAIPISTTVESLNAAVAAGITLYEVAAARSEDASA</sequence>
<dbReference type="InterPro" id="IPR001537">
    <property type="entry name" value="SpoU_MeTrfase"/>
</dbReference>
<feature type="domain" description="RNA 2-O ribose methyltransferase substrate binding" evidence="5">
    <location>
        <begin position="80"/>
        <end position="156"/>
    </location>
</feature>
<evidence type="ECO:0000256" key="2">
    <source>
        <dbReference type="ARBA" id="ARBA00022603"/>
    </source>
</evidence>
<organism evidence="6 7">
    <name type="scientific">Jonesia denitrificans (strain ATCC 14870 / DSM 20603 / BCRC 15368 / CIP 55.134 / JCM 11481 / NBRC 15587 / NCTC 10816 / Prevot 55134)</name>
    <name type="common">Listeria denitrificans</name>
    <dbReference type="NCBI Taxonomy" id="471856"/>
    <lineage>
        <taxon>Bacteria</taxon>
        <taxon>Bacillati</taxon>
        <taxon>Actinomycetota</taxon>
        <taxon>Actinomycetes</taxon>
        <taxon>Micrococcales</taxon>
        <taxon>Jonesiaceae</taxon>
        <taxon>Jonesia</taxon>
    </lineage>
</organism>
<dbReference type="SUPFAM" id="SSF75217">
    <property type="entry name" value="alpha/beta knot"/>
    <property type="match status" value="1"/>
</dbReference>
<dbReference type="InterPro" id="IPR029028">
    <property type="entry name" value="Alpha/beta_knot_MTases"/>
</dbReference>
<dbReference type="InterPro" id="IPR029064">
    <property type="entry name" value="Ribosomal_eL30-like_sf"/>
</dbReference>